<keyword evidence="5" id="KW-1185">Reference proteome</keyword>
<dbReference type="InterPro" id="IPR050595">
    <property type="entry name" value="Bact_response_regulator"/>
</dbReference>
<dbReference type="InterPro" id="IPR001789">
    <property type="entry name" value="Sig_transdc_resp-reg_receiver"/>
</dbReference>
<keyword evidence="1 2" id="KW-0597">Phosphoprotein</keyword>
<dbReference type="PROSITE" id="PS50110">
    <property type="entry name" value="RESPONSE_REGULATORY"/>
    <property type="match status" value="1"/>
</dbReference>
<organism evidence="4 5">
    <name type="scientific">Salipiger pallidus</name>
    <dbReference type="NCBI Taxonomy" id="1775170"/>
    <lineage>
        <taxon>Bacteria</taxon>
        <taxon>Pseudomonadati</taxon>
        <taxon>Pseudomonadota</taxon>
        <taxon>Alphaproteobacteria</taxon>
        <taxon>Rhodobacterales</taxon>
        <taxon>Roseobacteraceae</taxon>
        <taxon>Salipiger</taxon>
    </lineage>
</organism>
<evidence type="ECO:0000259" key="3">
    <source>
        <dbReference type="PROSITE" id="PS50110"/>
    </source>
</evidence>
<accession>A0A8J2ZIY1</accession>
<dbReference type="PANTHER" id="PTHR44591:SF3">
    <property type="entry name" value="RESPONSE REGULATORY DOMAIN-CONTAINING PROTEIN"/>
    <property type="match status" value="1"/>
</dbReference>
<reference evidence="4" key="2">
    <citation type="submission" date="2020-09" db="EMBL/GenBank/DDBJ databases">
        <authorList>
            <person name="Sun Q."/>
            <person name="Zhou Y."/>
        </authorList>
    </citation>
    <scope>NUCLEOTIDE SEQUENCE</scope>
    <source>
        <strain evidence="4">CGMCC 1.15762</strain>
    </source>
</reference>
<evidence type="ECO:0000313" key="5">
    <source>
        <dbReference type="Proteomes" id="UP000617145"/>
    </source>
</evidence>
<evidence type="ECO:0000313" key="4">
    <source>
        <dbReference type="EMBL" id="GGG69904.1"/>
    </source>
</evidence>
<dbReference type="EMBL" id="BMJV01000003">
    <property type="protein sequence ID" value="GGG69904.1"/>
    <property type="molecule type" value="Genomic_DNA"/>
</dbReference>
<dbReference type="Proteomes" id="UP000617145">
    <property type="component" value="Unassembled WGS sequence"/>
</dbReference>
<dbReference type="SUPFAM" id="SSF52172">
    <property type="entry name" value="CheY-like"/>
    <property type="match status" value="1"/>
</dbReference>
<gene>
    <name evidence="4" type="ORF">GCM10011415_16750</name>
</gene>
<dbReference type="CDD" id="cd00156">
    <property type="entry name" value="REC"/>
    <property type="match status" value="1"/>
</dbReference>
<dbReference type="RefSeq" id="WP_229673064.1">
    <property type="nucleotide sequence ID" value="NZ_BMJV01000003.1"/>
</dbReference>
<dbReference type="AlphaFoldDB" id="A0A8J2ZIY1"/>
<protein>
    <submittedName>
        <fullName evidence="4">Response regulator</fullName>
    </submittedName>
</protein>
<dbReference type="InterPro" id="IPR011006">
    <property type="entry name" value="CheY-like_superfamily"/>
</dbReference>
<dbReference type="SMART" id="SM00448">
    <property type="entry name" value="REC"/>
    <property type="match status" value="1"/>
</dbReference>
<feature type="domain" description="Response regulatory" evidence="3">
    <location>
        <begin position="23"/>
        <end position="136"/>
    </location>
</feature>
<dbReference type="Gene3D" id="3.40.50.2300">
    <property type="match status" value="1"/>
</dbReference>
<feature type="modified residue" description="4-aspartylphosphate" evidence="2">
    <location>
        <position position="72"/>
    </location>
</feature>
<name>A0A8J2ZIY1_9RHOB</name>
<dbReference type="PANTHER" id="PTHR44591">
    <property type="entry name" value="STRESS RESPONSE REGULATOR PROTEIN 1"/>
    <property type="match status" value="1"/>
</dbReference>
<dbReference type="Pfam" id="PF00072">
    <property type="entry name" value="Response_reg"/>
    <property type="match status" value="1"/>
</dbReference>
<proteinExistence type="predicted"/>
<reference evidence="4" key="1">
    <citation type="journal article" date="2014" name="Int. J. Syst. Evol. Microbiol.">
        <title>Complete genome sequence of Corynebacterium casei LMG S-19264T (=DSM 44701T), isolated from a smear-ripened cheese.</title>
        <authorList>
            <consortium name="US DOE Joint Genome Institute (JGI-PGF)"/>
            <person name="Walter F."/>
            <person name="Albersmeier A."/>
            <person name="Kalinowski J."/>
            <person name="Ruckert C."/>
        </authorList>
    </citation>
    <scope>NUCLEOTIDE SEQUENCE</scope>
    <source>
        <strain evidence="4">CGMCC 1.15762</strain>
    </source>
</reference>
<evidence type="ECO:0000256" key="2">
    <source>
        <dbReference type="PROSITE-ProRule" id="PRU00169"/>
    </source>
</evidence>
<evidence type="ECO:0000256" key="1">
    <source>
        <dbReference type="ARBA" id="ARBA00022553"/>
    </source>
</evidence>
<comment type="caution">
    <text evidence="4">The sequence shown here is derived from an EMBL/GenBank/DDBJ whole genome shotgun (WGS) entry which is preliminary data.</text>
</comment>
<dbReference type="GO" id="GO:0000160">
    <property type="term" value="P:phosphorelay signal transduction system"/>
    <property type="evidence" value="ECO:0007669"/>
    <property type="project" value="InterPro"/>
</dbReference>
<sequence length="238" mass="25877">MTDPDRHTHLPRPTATRPLLGLTVLVVEDSRYACDAMRLLCLRSGARIRRADCLLSARRHLMVYRPTVVIVDLGLPDGSGADLIAEMAKTTPRVSVILGTSGDSFAEHVAFAAGADGFLPKPVDSVVAFQNEIIGNLPPERQPRGLRMVADDPVRPDPLAYRDDMAHAADVLNVNRDGRMVDYVAQFLRGVAFSAGDHVLQAAAEDVSRARVEGRSLPGDVARLSRLVQERLADRVAI</sequence>